<evidence type="ECO:0000313" key="1">
    <source>
        <dbReference type="EMBL" id="STZ67264.1"/>
    </source>
</evidence>
<dbReference type="EMBL" id="UGQW01000002">
    <property type="protein sequence ID" value="STZ67264.1"/>
    <property type="molecule type" value="Genomic_DNA"/>
</dbReference>
<proteinExistence type="predicted"/>
<accession>A0A378TXZ0</accession>
<protein>
    <submittedName>
        <fullName evidence="1">Uncharacterized protein</fullName>
    </submittedName>
</protein>
<sequence length="66" mass="7687">MFQTAWQYSADEPDYGFSAVVLRYAIRTGFDWQPGIVKRSYPLDVPWMLKNVKSITVYRLVVNKAV</sequence>
<dbReference type="Proteomes" id="UP000254927">
    <property type="component" value="Unassembled WGS sequence"/>
</dbReference>
<gene>
    <name evidence="1" type="ORF">NCTC10660_00738</name>
</gene>
<dbReference type="AlphaFoldDB" id="A0A378TXZ0"/>
<reference evidence="1 2" key="1">
    <citation type="submission" date="2018-06" db="EMBL/GenBank/DDBJ databases">
        <authorList>
            <consortium name="Pathogen Informatics"/>
            <person name="Doyle S."/>
        </authorList>
    </citation>
    <scope>NUCLEOTIDE SEQUENCE [LARGE SCALE GENOMIC DNA]</scope>
    <source>
        <strain evidence="1 2">NCTC10660</strain>
    </source>
</reference>
<organism evidence="1 2">
    <name type="scientific">Neisseria elongata</name>
    <dbReference type="NCBI Taxonomy" id="495"/>
    <lineage>
        <taxon>Bacteria</taxon>
        <taxon>Pseudomonadati</taxon>
        <taxon>Pseudomonadota</taxon>
        <taxon>Betaproteobacteria</taxon>
        <taxon>Neisseriales</taxon>
        <taxon>Neisseriaceae</taxon>
        <taxon>Neisseria</taxon>
    </lineage>
</organism>
<name>A0A378TXZ0_NEIEL</name>
<evidence type="ECO:0000313" key="2">
    <source>
        <dbReference type="Proteomes" id="UP000254927"/>
    </source>
</evidence>